<keyword evidence="2" id="KW-0808">Transferase</keyword>
<dbReference type="PANTHER" id="PTHR43451">
    <property type="entry name" value="ACETYLTRANSFERASE (GNAT) FAMILY PROTEIN"/>
    <property type="match status" value="1"/>
</dbReference>
<dbReference type="AlphaFoldDB" id="A0A7I8DMI8"/>
<dbReference type="Gene3D" id="3.40.630.30">
    <property type="match status" value="1"/>
</dbReference>
<dbReference type="InterPro" id="IPR016181">
    <property type="entry name" value="Acyl_CoA_acyltransferase"/>
</dbReference>
<evidence type="ECO:0000313" key="3">
    <source>
        <dbReference type="Proteomes" id="UP000515703"/>
    </source>
</evidence>
<evidence type="ECO:0000259" key="1">
    <source>
        <dbReference type="PROSITE" id="PS51186"/>
    </source>
</evidence>
<dbReference type="PANTHER" id="PTHR43451:SF1">
    <property type="entry name" value="ACETYLTRANSFERASE"/>
    <property type="match status" value="1"/>
</dbReference>
<protein>
    <submittedName>
        <fullName evidence="2">Acetyltransferase</fullName>
    </submittedName>
</protein>
<dbReference type="CDD" id="cd04301">
    <property type="entry name" value="NAT_SF"/>
    <property type="match status" value="1"/>
</dbReference>
<feature type="domain" description="N-acetyltransferase" evidence="1">
    <location>
        <begin position="1"/>
        <end position="151"/>
    </location>
</feature>
<dbReference type="Proteomes" id="UP000515703">
    <property type="component" value="Chromosome"/>
</dbReference>
<dbReference type="PROSITE" id="PS51186">
    <property type="entry name" value="GNAT"/>
    <property type="match status" value="1"/>
</dbReference>
<evidence type="ECO:0000313" key="2">
    <source>
        <dbReference type="EMBL" id="BCJ99628.1"/>
    </source>
</evidence>
<sequence length="154" mass="17692">MILRKYRPSDCADMAKLFHDTVHKINAKDYSNEQLDAWASGNINLEAWDASFLEHNTFIAEIDGNIVGFADMDNTGYLDRLFVHKDFQSMGIATALVNELEQSARASGIFRFETYASITARPFFEKRGYIVEFENQVIRKGITLVNYKMVKQSY</sequence>
<name>A0A7I8DMI8_9FIRM</name>
<dbReference type="SUPFAM" id="SSF55729">
    <property type="entry name" value="Acyl-CoA N-acyltransferases (Nat)"/>
    <property type="match status" value="1"/>
</dbReference>
<dbReference type="GO" id="GO:0016747">
    <property type="term" value="F:acyltransferase activity, transferring groups other than amino-acyl groups"/>
    <property type="evidence" value="ECO:0007669"/>
    <property type="project" value="InterPro"/>
</dbReference>
<accession>A0A7I8DMI8</accession>
<reference evidence="2 3" key="1">
    <citation type="submission" date="2020-08" db="EMBL/GenBank/DDBJ databases">
        <title>Draft genome sequencing of an Anaerocolumna strain isolated from anoxic soil subjected to BSD treatment.</title>
        <authorList>
            <person name="Uek A."/>
            <person name="Tonouchi A."/>
        </authorList>
    </citation>
    <scope>NUCLEOTIDE SEQUENCE [LARGE SCALE GENOMIC DNA]</scope>
    <source>
        <strain evidence="2 3">CTTW</strain>
    </source>
</reference>
<dbReference type="InterPro" id="IPR000182">
    <property type="entry name" value="GNAT_dom"/>
</dbReference>
<dbReference type="EMBL" id="AP023368">
    <property type="protein sequence ID" value="BCJ99628.1"/>
    <property type="molecule type" value="Genomic_DNA"/>
</dbReference>
<dbReference type="KEGG" id="acht:bsdcttw_26690"/>
<dbReference type="RefSeq" id="WP_185255376.1">
    <property type="nucleotide sequence ID" value="NZ_AP023368.1"/>
</dbReference>
<organism evidence="2 3">
    <name type="scientific">Anaerocolumna chitinilytica</name>
    <dbReference type="NCBI Taxonomy" id="1727145"/>
    <lineage>
        <taxon>Bacteria</taxon>
        <taxon>Bacillati</taxon>
        <taxon>Bacillota</taxon>
        <taxon>Clostridia</taxon>
        <taxon>Lachnospirales</taxon>
        <taxon>Lachnospiraceae</taxon>
        <taxon>Anaerocolumna</taxon>
    </lineage>
</organism>
<dbReference type="InterPro" id="IPR052564">
    <property type="entry name" value="N-acetyltrans/Recomb-assoc"/>
</dbReference>
<dbReference type="Pfam" id="PF13673">
    <property type="entry name" value="Acetyltransf_10"/>
    <property type="match status" value="1"/>
</dbReference>
<reference evidence="2 3" key="2">
    <citation type="submission" date="2020-08" db="EMBL/GenBank/DDBJ databases">
        <authorList>
            <person name="Ueki A."/>
            <person name="Tonouchi A."/>
        </authorList>
    </citation>
    <scope>NUCLEOTIDE SEQUENCE [LARGE SCALE GENOMIC DNA]</scope>
    <source>
        <strain evidence="2 3">CTTW</strain>
    </source>
</reference>
<keyword evidence="3" id="KW-1185">Reference proteome</keyword>
<gene>
    <name evidence="2" type="ORF">bsdcttw_26690</name>
</gene>
<proteinExistence type="predicted"/>